<dbReference type="GO" id="GO:0003724">
    <property type="term" value="F:RNA helicase activity"/>
    <property type="evidence" value="ECO:0007669"/>
    <property type="project" value="UniProtKB-EC"/>
</dbReference>
<dbReference type="Pfam" id="PF21010">
    <property type="entry name" value="HA2_C"/>
    <property type="match status" value="1"/>
</dbReference>
<feature type="domain" description="Helicase ATP-binding" evidence="7">
    <location>
        <begin position="213"/>
        <end position="382"/>
    </location>
</feature>
<dbReference type="Pfam" id="PF00271">
    <property type="entry name" value="Helicase_C"/>
    <property type="match status" value="1"/>
</dbReference>
<dbReference type="WBParaSite" id="TREG1_47760.1">
    <property type="protein sequence ID" value="TREG1_47760.1"/>
    <property type="gene ID" value="TREG1_47760"/>
</dbReference>
<dbReference type="Pfam" id="PF00270">
    <property type="entry name" value="DEAD"/>
    <property type="match status" value="1"/>
</dbReference>
<keyword evidence="5" id="KW-0347">Helicase</keyword>
<dbReference type="InterPro" id="IPR011545">
    <property type="entry name" value="DEAD/DEAH_box_helicase_dom"/>
</dbReference>
<evidence type="ECO:0000259" key="8">
    <source>
        <dbReference type="PROSITE" id="PS51194"/>
    </source>
</evidence>
<evidence type="ECO:0000256" key="4">
    <source>
        <dbReference type="ARBA" id="ARBA00022801"/>
    </source>
</evidence>
<reference evidence="9" key="1">
    <citation type="submission" date="2022-06" db="EMBL/GenBank/DDBJ databases">
        <authorList>
            <person name="Berger JAMES D."/>
            <person name="Berger JAMES D."/>
        </authorList>
    </citation>
    <scope>NUCLEOTIDE SEQUENCE [LARGE SCALE GENOMIC DNA]</scope>
</reference>
<dbReference type="GO" id="GO:0005634">
    <property type="term" value="C:nucleus"/>
    <property type="evidence" value="ECO:0007669"/>
    <property type="project" value="TreeGrafter"/>
</dbReference>
<keyword evidence="3" id="KW-0547">Nucleotide-binding</keyword>
<keyword evidence="9" id="KW-1185">Reference proteome</keyword>
<dbReference type="PANTHER" id="PTHR18934">
    <property type="entry name" value="ATP-DEPENDENT RNA HELICASE"/>
    <property type="match status" value="1"/>
</dbReference>
<dbReference type="InterPro" id="IPR011709">
    <property type="entry name" value="DEAD-box_helicase_OB_fold"/>
</dbReference>
<evidence type="ECO:0000256" key="5">
    <source>
        <dbReference type="ARBA" id="ARBA00022806"/>
    </source>
</evidence>
<dbReference type="PANTHER" id="PTHR18934:SF237">
    <property type="entry name" value="ATP-DEPENDENT DNA_RNA HELICASE DHX36"/>
    <property type="match status" value="1"/>
</dbReference>
<protein>
    <recommendedName>
        <fullName evidence="2">RNA helicase</fullName>
        <ecNumber evidence="2">3.6.4.13</ecNumber>
    </recommendedName>
</protein>
<evidence type="ECO:0000313" key="9">
    <source>
        <dbReference type="Proteomes" id="UP000050795"/>
    </source>
</evidence>
<dbReference type="InterPro" id="IPR059023">
    <property type="entry name" value="RNA_hel_CTD"/>
</dbReference>
<evidence type="ECO:0000256" key="3">
    <source>
        <dbReference type="ARBA" id="ARBA00022741"/>
    </source>
</evidence>
<dbReference type="Gene3D" id="1.20.120.1080">
    <property type="match status" value="1"/>
</dbReference>
<dbReference type="InterPro" id="IPR014001">
    <property type="entry name" value="Helicase_ATP-bd"/>
</dbReference>
<reference evidence="10" key="2">
    <citation type="submission" date="2023-11" db="UniProtKB">
        <authorList>
            <consortium name="WormBaseParasite"/>
        </authorList>
    </citation>
    <scope>IDENTIFICATION</scope>
</reference>
<dbReference type="GO" id="GO:0003678">
    <property type="term" value="F:DNA helicase activity"/>
    <property type="evidence" value="ECO:0007669"/>
    <property type="project" value="TreeGrafter"/>
</dbReference>
<keyword evidence="4" id="KW-0378">Hydrolase</keyword>
<dbReference type="Pfam" id="PF07717">
    <property type="entry name" value="OB_NTP_bind"/>
    <property type="match status" value="1"/>
</dbReference>
<dbReference type="Gene3D" id="3.40.50.300">
    <property type="entry name" value="P-loop containing nucleotide triphosphate hydrolases"/>
    <property type="match status" value="2"/>
</dbReference>
<evidence type="ECO:0000313" key="10">
    <source>
        <dbReference type="WBParaSite" id="TREG1_47760.1"/>
    </source>
</evidence>
<dbReference type="InterPro" id="IPR027417">
    <property type="entry name" value="P-loop_NTPase"/>
</dbReference>
<name>A0AA85JXA0_TRIRE</name>
<dbReference type="InterPro" id="IPR001650">
    <property type="entry name" value="Helicase_C-like"/>
</dbReference>
<dbReference type="InterPro" id="IPR002464">
    <property type="entry name" value="DNA/RNA_helicase_DEAH_CS"/>
</dbReference>
<accession>A0AA85JXA0</accession>
<evidence type="ECO:0000256" key="2">
    <source>
        <dbReference type="ARBA" id="ARBA00012552"/>
    </source>
</evidence>
<dbReference type="EC" id="3.6.4.13" evidence="2"/>
<dbReference type="GO" id="GO:0016787">
    <property type="term" value="F:hydrolase activity"/>
    <property type="evidence" value="ECO:0007669"/>
    <property type="project" value="UniProtKB-KW"/>
</dbReference>
<dbReference type="PROSITE" id="PS51192">
    <property type="entry name" value="HELICASE_ATP_BIND_1"/>
    <property type="match status" value="1"/>
</dbReference>
<dbReference type="Pfam" id="PF26026">
    <property type="entry name" value="RNA_hel_CTD"/>
    <property type="match status" value="1"/>
</dbReference>
<comment type="similarity">
    <text evidence="1">Belongs to the DEAD box helicase family. DEAH subfamily.</text>
</comment>
<dbReference type="InterPro" id="IPR007502">
    <property type="entry name" value="Helicase-assoc_dom"/>
</dbReference>
<dbReference type="FunFam" id="3.40.50.300:FF:000284">
    <property type="entry name" value="probable ATP-dependent RNA helicase YTHDC2"/>
    <property type="match status" value="1"/>
</dbReference>
<dbReference type="SMART" id="SM00847">
    <property type="entry name" value="HA2"/>
    <property type="match status" value="1"/>
</dbReference>
<dbReference type="PROSITE" id="PS51194">
    <property type="entry name" value="HELICASE_CTER"/>
    <property type="match status" value="1"/>
</dbReference>
<dbReference type="SMART" id="SM00487">
    <property type="entry name" value="DEXDc"/>
    <property type="match status" value="1"/>
</dbReference>
<keyword evidence="6" id="KW-0067">ATP-binding</keyword>
<evidence type="ECO:0000259" key="7">
    <source>
        <dbReference type="PROSITE" id="PS51192"/>
    </source>
</evidence>
<dbReference type="CDD" id="cd17917">
    <property type="entry name" value="DEXHc_RHA-like"/>
    <property type="match status" value="1"/>
</dbReference>
<dbReference type="GO" id="GO:0005524">
    <property type="term" value="F:ATP binding"/>
    <property type="evidence" value="ECO:0007669"/>
    <property type="project" value="UniProtKB-KW"/>
</dbReference>
<dbReference type="CDD" id="cd18791">
    <property type="entry name" value="SF2_C_RHA"/>
    <property type="match status" value="1"/>
</dbReference>
<evidence type="ECO:0000256" key="6">
    <source>
        <dbReference type="ARBA" id="ARBA00022840"/>
    </source>
</evidence>
<dbReference type="PROSITE" id="PS00690">
    <property type="entry name" value="DEAH_ATP_HELICASE"/>
    <property type="match status" value="1"/>
</dbReference>
<proteinExistence type="inferred from homology"/>
<dbReference type="Proteomes" id="UP000050795">
    <property type="component" value="Unassembled WGS sequence"/>
</dbReference>
<evidence type="ECO:0000256" key="1">
    <source>
        <dbReference type="ARBA" id="ARBA00008792"/>
    </source>
</evidence>
<dbReference type="GO" id="GO:0051880">
    <property type="term" value="F:G-quadruplex DNA binding"/>
    <property type="evidence" value="ECO:0007669"/>
    <property type="project" value="TreeGrafter"/>
</dbReference>
<organism evidence="9 10">
    <name type="scientific">Trichobilharzia regenti</name>
    <name type="common">Nasal bird schistosome</name>
    <dbReference type="NCBI Taxonomy" id="157069"/>
    <lineage>
        <taxon>Eukaryota</taxon>
        <taxon>Metazoa</taxon>
        <taxon>Spiralia</taxon>
        <taxon>Lophotrochozoa</taxon>
        <taxon>Platyhelminthes</taxon>
        <taxon>Trematoda</taxon>
        <taxon>Digenea</taxon>
        <taxon>Strigeidida</taxon>
        <taxon>Schistosomatoidea</taxon>
        <taxon>Schistosomatidae</taxon>
        <taxon>Trichobilharzia</taxon>
    </lineage>
</organism>
<dbReference type="SUPFAM" id="SSF52540">
    <property type="entry name" value="P-loop containing nucleoside triphosphate hydrolases"/>
    <property type="match status" value="1"/>
</dbReference>
<dbReference type="AlphaFoldDB" id="A0AA85JXA0"/>
<dbReference type="GO" id="GO:0005737">
    <property type="term" value="C:cytoplasm"/>
    <property type="evidence" value="ECO:0007669"/>
    <property type="project" value="TreeGrafter"/>
</dbReference>
<dbReference type="GO" id="GO:0002151">
    <property type="term" value="F:G-quadruplex RNA binding"/>
    <property type="evidence" value="ECO:0007669"/>
    <property type="project" value="TreeGrafter"/>
</dbReference>
<dbReference type="SMART" id="SM00490">
    <property type="entry name" value="HELICc"/>
    <property type="match status" value="1"/>
</dbReference>
<feature type="domain" description="Helicase C-terminal" evidence="8">
    <location>
        <begin position="480"/>
        <end position="654"/>
    </location>
</feature>
<sequence length="1077" mass="122278">MSCILKNQTQRNLFDSLKLTNIFVSSRSLYMLIALRRPAVLHIHPSMSRCCKTGRPPGLKGKEIGLWHAAQSKSRRERQPNLASMSLVGMNLSRVQSVVQECVELGIKSSTVNNKQVSCAQKSSTVLATKKISEDEEEVEAVFEEIQDSFDIPIDQCSDPDQMMLIGGSLAKNISIDNELIQSMKDCRNSQMYMKMLESRRRLPAYQIKEDVVSTVQNNQVVIISGETGCGKTTQVPQFILEDQVLKGNGSVTRIVVTQPRRISAISVAERVAAERGESIGSSVGYQIRLERRYPQRPHGSILFCTTGIILQWFRSDPLLKNISHIIVDEVHEREFLCDFLLCMLKRIAPLRPDLRIILMSATINADRFSEYFNNCPKFEIPGKTFPVKTYYLEDILKETKFWLPNTAMNKLKRNQASTLKQRLLKSNIPKKEALKRSYGKTPEFSRWLQSLNGLSSNAIEILRSVGEDSYPETDLIAHSIEHILQNTEWGAILAFVPGLSDIKGTIRGLRELNPRRYDDSYGSVRIYPLHSRLPTSSDRSLFEPPPKGKRKVIISTNIAETSVTIEDVVYVIDCGRIKVTDYDPIQNTCTLTPILVSKANASQRCGRAGRVQPGICYHLFSSYVYDNVMSSFLQPEMLRVRLEDVILRIKLLGLGRVKPFLTSCLDSPSEDAISQTITFLRQIQALKVTQPQTRGDISLQSHGKNHKANRKSLREYTEAVKNNVNANGVDSLDPSSLQLNITDEEDDELTPLGVHLANFPLDPQCAKLLLFGAMFGCLDPVLCVAACLTYRDPFEIPLEKQEEADKRRLELSQNSLSDHWVYATVIQNYQGLDSPFERRQFCQKYFLNERTIKDIIRLMQDYAYLLYERKYIATPKPNDTNANRNQWNVNLFRAIMCAALYPNIVKADPRFTKDGRPKQPTIMACPSEGRASIHPASVNSKLQPNEPLWMAYFRKTKLELGSWPTIFDSTVISLRPLLFFSRNIEITKNDTGLFTIDQWIKFNGEMKVVNVLKDLRKCMDGLLEEKFKCPSLTNWDETSKEGRLLQTIVDLLTSEPLPAINLQNSNRPKIIPKKSL</sequence>